<dbReference type="Proteomes" id="UP001177120">
    <property type="component" value="Unassembled WGS sequence"/>
</dbReference>
<organism evidence="2 3">
    <name type="scientific">Polycladomyces zharkentensis</name>
    <dbReference type="NCBI Taxonomy" id="2807616"/>
    <lineage>
        <taxon>Bacteria</taxon>
        <taxon>Bacillati</taxon>
        <taxon>Bacillota</taxon>
        <taxon>Bacilli</taxon>
        <taxon>Bacillales</taxon>
        <taxon>Thermoactinomycetaceae</taxon>
        <taxon>Polycladomyces</taxon>
    </lineage>
</organism>
<sequence length="449" mass="52224">MTGRWLTLFFTNDRAYFYFLCLGGLTAWAWSIMKSPNAILVVNLFYLFTAFIAYQLSTFHRRFQSETYLFLSRFGTGRLVIEQYAASLPFALLHLLILFVLLCRANNDFPALLLVVQGSVAGFFAVSLGIFSGSLIRNRWWGLVLVFAFYLTSLQSMDELHELLFFVSPVVQLFHPYEWNWLNLFGLLSISLLLGTVTVIAYPRRENQRFLRWVYVGFAVLSSLILLVVVAFPFFRDHQIKHEPYQTVQVGHTLVEYKGITEEQAKTFGHLYESVQQEVQRVGLPTKRHTLRIVKSYSDGDWFSNDMPITREGDKLILRLYATKHLNLNYWGGGADWTSAFLEEILPPPKSVQREHPGYTDLQFWLKYRVVQHHSEIFDQYQRQRYITNFRYVLSRTPTRSRANLVKVLTQVHSGCSGVRNYWDLLRVHPDQLRSMGEKTLVGGICHDP</sequence>
<feature type="transmembrane region" description="Helical" evidence="1">
    <location>
        <begin position="15"/>
        <end position="33"/>
    </location>
</feature>
<protein>
    <recommendedName>
        <fullName evidence="4">ABC transporter permease</fullName>
    </recommendedName>
</protein>
<evidence type="ECO:0008006" key="4">
    <source>
        <dbReference type="Google" id="ProtNLM"/>
    </source>
</evidence>
<accession>A0ABS2WGF2</accession>
<feature type="transmembrane region" description="Helical" evidence="1">
    <location>
        <begin position="39"/>
        <end position="59"/>
    </location>
</feature>
<reference evidence="2" key="1">
    <citation type="journal article" date="2024" name="Int. J. Syst. Evol. Microbiol.">
        <title>Polycladomyces zharkentensis sp. nov., a novel thermophilic cellulose- and starch-degrading member of the Bacillota from a geothermal aquifer in Kazakhstan.</title>
        <authorList>
            <person name="Mashzhan A."/>
            <person name="Kistaubayeva A."/>
            <person name="Javier-Lopez R."/>
            <person name="Bissenova U."/>
            <person name="Bissenbay A."/>
            <person name="Birkeland N.K."/>
        </authorList>
    </citation>
    <scope>NUCLEOTIDE SEQUENCE</scope>
    <source>
        <strain evidence="2">ZKZ2T</strain>
    </source>
</reference>
<keyword evidence="1" id="KW-1133">Transmembrane helix</keyword>
<evidence type="ECO:0000313" key="3">
    <source>
        <dbReference type="Proteomes" id="UP001177120"/>
    </source>
</evidence>
<gene>
    <name evidence="2" type="ORF">JQC72_03095</name>
</gene>
<dbReference type="EMBL" id="JAFHAP010000004">
    <property type="protein sequence ID" value="MBN2908504.1"/>
    <property type="molecule type" value="Genomic_DNA"/>
</dbReference>
<comment type="caution">
    <text evidence="2">The sequence shown here is derived from an EMBL/GenBank/DDBJ whole genome shotgun (WGS) entry which is preliminary data.</text>
</comment>
<proteinExistence type="predicted"/>
<name>A0ABS2WGF2_9BACL</name>
<feature type="transmembrane region" description="Helical" evidence="1">
    <location>
        <begin position="79"/>
        <end position="102"/>
    </location>
</feature>
<keyword evidence="1" id="KW-0472">Membrane</keyword>
<feature type="transmembrane region" description="Helical" evidence="1">
    <location>
        <begin position="214"/>
        <end position="235"/>
    </location>
</feature>
<feature type="transmembrane region" description="Helical" evidence="1">
    <location>
        <begin position="181"/>
        <end position="202"/>
    </location>
</feature>
<feature type="transmembrane region" description="Helical" evidence="1">
    <location>
        <begin position="114"/>
        <end position="133"/>
    </location>
</feature>
<keyword evidence="3" id="KW-1185">Reference proteome</keyword>
<evidence type="ECO:0000313" key="2">
    <source>
        <dbReference type="EMBL" id="MBN2908504.1"/>
    </source>
</evidence>
<dbReference type="RefSeq" id="WP_205492661.1">
    <property type="nucleotide sequence ID" value="NZ_JAFHAP010000004.1"/>
</dbReference>
<keyword evidence="1" id="KW-0812">Transmembrane</keyword>
<evidence type="ECO:0000256" key="1">
    <source>
        <dbReference type="SAM" id="Phobius"/>
    </source>
</evidence>